<feature type="domain" description="Polymerase/histidinol phosphatase N-terminal" evidence="1">
    <location>
        <begin position="3"/>
        <end position="76"/>
    </location>
</feature>
<dbReference type="Gene3D" id="3.20.20.140">
    <property type="entry name" value="Metal-dependent hydrolases"/>
    <property type="match status" value="1"/>
</dbReference>
<dbReference type="GO" id="GO:0005829">
    <property type="term" value="C:cytosol"/>
    <property type="evidence" value="ECO:0007669"/>
    <property type="project" value="TreeGrafter"/>
</dbReference>
<protein>
    <submittedName>
        <fullName evidence="2">Histidinol phosphatase-like PHP family hydrolase</fullName>
    </submittedName>
</protein>
<dbReference type="EMBL" id="SLUN01000008">
    <property type="protein sequence ID" value="TCL70971.1"/>
    <property type="molecule type" value="Genomic_DNA"/>
</dbReference>
<evidence type="ECO:0000313" key="2">
    <source>
        <dbReference type="EMBL" id="TCL70971.1"/>
    </source>
</evidence>
<dbReference type="InterPro" id="IPR050243">
    <property type="entry name" value="PHP_phosphatase"/>
</dbReference>
<dbReference type="SMART" id="SM00481">
    <property type="entry name" value="POLIIIAc"/>
    <property type="match status" value="1"/>
</dbReference>
<dbReference type="InterPro" id="IPR003141">
    <property type="entry name" value="Pol/His_phosphatase_N"/>
</dbReference>
<dbReference type="GO" id="GO:0042578">
    <property type="term" value="F:phosphoric ester hydrolase activity"/>
    <property type="evidence" value="ECO:0007669"/>
    <property type="project" value="TreeGrafter"/>
</dbReference>
<gene>
    <name evidence="2" type="ORF">EDC14_1008119</name>
</gene>
<dbReference type="PANTHER" id="PTHR36928:SF1">
    <property type="entry name" value="PHOSPHATASE YCDX-RELATED"/>
    <property type="match status" value="1"/>
</dbReference>
<keyword evidence="3" id="KW-1185">Reference proteome</keyword>
<dbReference type="NCBIfam" id="NF004981">
    <property type="entry name" value="PRK06361.1"/>
    <property type="match status" value="1"/>
</dbReference>
<dbReference type="PANTHER" id="PTHR36928">
    <property type="entry name" value="PHOSPHATASE YCDX-RELATED"/>
    <property type="match status" value="1"/>
</dbReference>
<dbReference type="AlphaFoldDB" id="A0A4R1RWB4"/>
<dbReference type="Pfam" id="PF02811">
    <property type="entry name" value="PHP"/>
    <property type="match status" value="1"/>
</dbReference>
<dbReference type="OrthoDB" id="9808747at2"/>
<dbReference type="GO" id="GO:0008270">
    <property type="term" value="F:zinc ion binding"/>
    <property type="evidence" value="ECO:0007669"/>
    <property type="project" value="TreeGrafter"/>
</dbReference>
<reference evidence="2 3" key="1">
    <citation type="submission" date="2019-03" db="EMBL/GenBank/DDBJ databases">
        <title>Genomic Encyclopedia of Type Strains, Phase IV (KMG-IV): sequencing the most valuable type-strain genomes for metagenomic binning, comparative biology and taxonomic classification.</title>
        <authorList>
            <person name="Goeker M."/>
        </authorList>
    </citation>
    <scope>NUCLEOTIDE SEQUENCE [LARGE SCALE GENOMIC DNA]</scope>
    <source>
        <strain evidence="2 3">LX-B</strain>
    </source>
</reference>
<accession>A0A4R1RWB4</accession>
<comment type="caution">
    <text evidence="2">The sequence shown here is derived from an EMBL/GenBank/DDBJ whole genome shotgun (WGS) entry which is preliminary data.</text>
</comment>
<evidence type="ECO:0000313" key="3">
    <source>
        <dbReference type="Proteomes" id="UP000295008"/>
    </source>
</evidence>
<dbReference type="Proteomes" id="UP000295008">
    <property type="component" value="Unassembled WGS sequence"/>
</dbReference>
<dbReference type="InterPro" id="IPR016195">
    <property type="entry name" value="Pol/histidinol_Pase-like"/>
</dbReference>
<proteinExistence type="predicted"/>
<dbReference type="RefSeq" id="WP_132013935.1">
    <property type="nucleotide sequence ID" value="NZ_SLUN01000008.1"/>
</dbReference>
<keyword evidence="2" id="KW-0378">Hydrolase</keyword>
<organism evidence="2 3">
    <name type="scientific">Hydrogenispora ethanolica</name>
    <dbReference type="NCBI Taxonomy" id="1082276"/>
    <lineage>
        <taxon>Bacteria</taxon>
        <taxon>Bacillati</taxon>
        <taxon>Bacillota</taxon>
        <taxon>Hydrogenispora</taxon>
    </lineage>
</organism>
<dbReference type="SUPFAM" id="SSF89550">
    <property type="entry name" value="PHP domain-like"/>
    <property type="match status" value="1"/>
</dbReference>
<dbReference type="CDD" id="cd07432">
    <property type="entry name" value="PHP_HisPPase"/>
    <property type="match status" value="1"/>
</dbReference>
<name>A0A4R1RWB4_HYDET</name>
<evidence type="ECO:0000259" key="1">
    <source>
        <dbReference type="SMART" id="SM00481"/>
    </source>
</evidence>
<dbReference type="InterPro" id="IPR004013">
    <property type="entry name" value="PHP_dom"/>
</dbReference>
<sequence>MVFDFHTHTFLSDGALLPMELIRRAAVNGYQAIGVTDHAAPSNMERVIAELTKDCKLAEKYWPIQAIPGVELTHVPAGSIPELAAEARRLGARLVVVHGETLVEPVEPGTNLAAAGCKDVDILAHPGLLSLEAARLAAQNGVFVEITARGGHNVGNGHVVRIGRAAGVKFVIDSDTHDPENLLTDGWAQTVARGAGLDDAEVTAALQTNPLQLIERIHGR</sequence>